<reference evidence="7 8" key="1">
    <citation type="submission" date="2015-05" db="EMBL/GenBank/DDBJ databases">
        <title>Complete genome of Marinobacter psychrophilus strain 20041T isolated from sea-ice of the Canadian Basin.</title>
        <authorList>
            <person name="Song L."/>
            <person name="Ren L."/>
            <person name="Yu Y."/>
            <person name="Wang X."/>
        </authorList>
    </citation>
    <scope>NUCLEOTIDE SEQUENCE [LARGE SCALE GENOMIC DNA]</scope>
    <source>
        <strain evidence="7 8">20041</strain>
    </source>
</reference>
<evidence type="ECO:0000256" key="2">
    <source>
        <dbReference type="ARBA" id="ARBA00009142"/>
    </source>
</evidence>
<evidence type="ECO:0000256" key="5">
    <source>
        <dbReference type="ARBA" id="ARBA00023136"/>
    </source>
</evidence>
<comment type="similarity">
    <text evidence="2 6">Belongs to the 4-toluene sulfonate uptake permease (TSUP) (TC 2.A.102) family.</text>
</comment>
<keyword evidence="3 6" id="KW-0812">Transmembrane</keyword>
<feature type="transmembrane region" description="Helical" evidence="6">
    <location>
        <begin position="84"/>
        <end position="102"/>
    </location>
</feature>
<keyword evidence="6" id="KW-1003">Cell membrane</keyword>
<dbReference type="Proteomes" id="UP000036406">
    <property type="component" value="Chromosome"/>
</dbReference>
<gene>
    <name evidence="7" type="ORF">ABA45_12115</name>
</gene>
<name>A0A0H4I5P7_9GAMM</name>
<feature type="transmembrane region" description="Helical" evidence="6">
    <location>
        <begin position="44"/>
        <end position="64"/>
    </location>
</feature>
<evidence type="ECO:0000256" key="1">
    <source>
        <dbReference type="ARBA" id="ARBA00004141"/>
    </source>
</evidence>
<feature type="transmembrane region" description="Helical" evidence="6">
    <location>
        <begin position="210"/>
        <end position="234"/>
    </location>
</feature>
<dbReference type="PANTHER" id="PTHR43483:SF3">
    <property type="entry name" value="MEMBRANE TRANSPORTER PROTEIN HI_0806-RELATED"/>
    <property type="match status" value="1"/>
</dbReference>
<feature type="transmembrane region" description="Helical" evidence="6">
    <location>
        <begin position="12"/>
        <end position="37"/>
    </location>
</feature>
<dbReference type="Pfam" id="PF01925">
    <property type="entry name" value="TauE"/>
    <property type="match status" value="1"/>
</dbReference>
<feature type="transmembrane region" description="Helical" evidence="6">
    <location>
        <begin position="109"/>
        <end position="128"/>
    </location>
</feature>
<dbReference type="RefSeq" id="WP_048386456.1">
    <property type="nucleotide sequence ID" value="NZ_CP011494.1"/>
</dbReference>
<dbReference type="PATRIC" id="fig|330734.3.peg.2540"/>
<keyword evidence="4 6" id="KW-1133">Transmembrane helix</keyword>
<evidence type="ECO:0000313" key="8">
    <source>
        <dbReference type="Proteomes" id="UP000036406"/>
    </source>
</evidence>
<accession>A0A0H4I5P7</accession>
<dbReference type="PANTHER" id="PTHR43483">
    <property type="entry name" value="MEMBRANE TRANSPORTER PROTEIN HI_0806-RELATED"/>
    <property type="match status" value="1"/>
</dbReference>
<evidence type="ECO:0000256" key="4">
    <source>
        <dbReference type="ARBA" id="ARBA00022989"/>
    </source>
</evidence>
<dbReference type="KEGG" id="mpq:ABA45_12115"/>
<dbReference type="GO" id="GO:0005886">
    <property type="term" value="C:plasma membrane"/>
    <property type="evidence" value="ECO:0007669"/>
    <property type="project" value="UniProtKB-SubCell"/>
</dbReference>
<comment type="subcellular location">
    <subcellularLocation>
        <location evidence="6">Cell membrane</location>
        <topology evidence="6">Multi-pass membrane protein</topology>
    </subcellularLocation>
    <subcellularLocation>
        <location evidence="1">Membrane</location>
        <topology evidence="1">Multi-pass membrane protein</topology>
    </subcellularLocation>
</comment>
<feature type="transmembrane region" description="Helical" evidence="6">
    <location>
        <begin position="148"/>
        <end position="171"/>
    </location>
</feature>
<evidence type="ECO:0000256" key="3">
    <source>
        <dbReference type="ARBA" id="ARBA00022692"/>
    </source>
</evidence>
<proteinExistence type="inferred from homology"/>
<keyword evidence="5 6" id="KW-0472">Membrane</keyword>
<dbReference type="EMBL" id="CP011494">
    <property type="protein sequence ID" value="AKO53058.1"/>
    <property type="molecule type" value="Genomic_DNA"/>
</dbReference>
<feature type="transmembrane region" description="Helical" evidence="6">
    <location>
        <begin position="183"/>
        <end position="204"/>
    </location>
</feature>
<organism evidence="7 8">
    <name type="scientific">Marinobacter psychrophilus</name>
    <dbReference type="NCBI Taxonomy" id="330734"/>
    <lineage>
        <taxon>Bacteria</taxon>
        <taxon>Pseudomonadati</taxon>
        <taxon>Pseudomonadota</taxon>
        <taxon>Gammaproteobacteria</taxon>
        <taxon>Pseudomonadales</taxon>
        <taxon>Marinobacteraceae</taxon>
        <taxon>Marinobacter</taxon>
    </lineage>
</organism>
<dbReference type="AlphaFoldDB" id="A0A0H4I5P7"/>
<evidence type="ECO:0000313" key="7">
    <source>
        <dbReference type="EMBL" id="AKO53058.1"/>
    </source>
</evidence>
<protein>
    <recommendedName>
        <fullName evidence="6">Probable membrane transporter protein</fullName>
    </recommendedName>
</protein>
<evidence type="ECO:0000256" key="6">
    <source>
        <dbReference type="RuleBase" id="RU363041"/>
    </source>
</evidence>
<feature type="transmembrane region" description="Helical" evidence="6">
    <location>
        <begin position="246"/>
        <end position="262"/>
    </location>
</feature>
<keyword evidence="8" id="KW-1185">Reference proteome</keyword>
<dbReference type="InterPro" id="IPR002781">
    <property type="entry name" value="TM_pro_TauE-like"/>
</dbReference>
<dbReference type="STRING" id="330734.ABA45_12115"/>
<sequence length="263" mass="27014">MDILVAFSALGIISGILAGMLGIGGGVVIVPALIFILDLQGFPAEYIVITAVATSLCTIIFTSVSAARAQIRRSAVDWGIFKRWSLTVVLGSFLSGFIAARLPPEALEIGIAGFLFVVAVIMLSRWAPDPSRKMPGTAGTSGLGLFSGTVSGMAGIGGGNVMVPLMVFFNVPMQRAVATSSTLGFPLALVGTIGYAISGWGAGITEGSVGYVYLPAAACIALFTVIMAPIGVSLSHKIPAATLKQGFGAFLLVVAGRMLFHAF</sequence>